<name>A0ACB5STI6_AMBMO</name>
<evidence type="ECO:0000313" key="2">
    <source>
        <dbReference type="Proteomes" id="UP001165064"/>
    </source>
</evidence>
<dbReference type="Proteomes" id="UP001165064">
    <property type="component" value="Unassembled WGS sequence"/>
</dbReference>
<proteinExistence type="predicted"/>
<accession>A0ACB5STI6</accession>
<reference evidence="1" key="1">
    <citation type="submission" date="2023-04" db="EMBL/GenBank/DDBJ databases">
        <title>Ambrosiozyma monospora NBRC 10751.</title>
        <authorList>
            <person name="Ichikawa N."/>
            <person name="Sato H."/>
            <person name="Tonouchi N."/>
        </authorList>
    </citation>
    <scope>NUCLEOTIDE SEQUENCE</scope>
    <source>
        <strain evidence="1">NBRC 10751</strain>
    </source>
</reference>
<evidence type="ECO:0000313" key="1">
    <source>
        <dbReference type="EMBL" id="GME72271.1"/>
    </source>
</evidence>
<gene>
    <name evidence="1" type="ORF">Amon02_000092100</name>
</gene>
<keyword evidence="2" id="KW-1185">Reference proteome</keyword>
<sequence length="531" mass="61434">MASRHRRSKSIHIDRSRRRATKNSLRATITKKQVEEMVHKLMEESDDTPRHAFDPNRVMRIDRNDEFADWAHYPFDQQDEEEEDESDMIDLTSTRSQSVLSVEDQEQEKEIEHQNEQEQKEQEQDVNIGDSNGASFEVLQDDIRPSNNENDVPENVNEKEDETENMVKDLRQRYDFINSQKELCKQQMATEPDNQTRTTEEGPIFDNSMLEQVTDLVMALEEGFKMLEKKTQEQQNGTDVTAGMSQLSDKMNSIHEEIKGLREEQRKFHEQQAELMRSQLIDRQDQFRKLQAFIKRKFTDIVNNQRKFQESNPISKEQPQQNDENGSEKVNEEVTIPSRSVLTVSPKQSEMVATKETVASKESPNVNDTQVSGTNNPEPPQATNSKESHDHSDLNPRPTKIQRTTGKSKLDTSNIFKIASQREPKRFDIDEIFSTGTTKSHREKQEKSKPAPELKRPTSKTRAAIKTRNPFYDDSPSSNSFEAISLDSSDRSRSSSPFEKSPKRTPSGKNPLRETEIPRSKNNLIYNCLRR</sequence>
<organism evidence="1 2">
    <name type="scientific">Ambrosiozyma monospora</name>
    <name type="common">Yeast</name>
    <name type="synonym">Endomycopsis monosporus</name>
    <dbReference type="NCBI Taxonomy" id="43982"/>
    <lineage>
        <taxon>Eukaryota</taxon>
        <taxon>Fungi</taxon>
        <taxon>Dikarya</taxon>
        <taxon>Ascomycota</taxon>
        <taxon>Saccharomycotina</taxon>
        <taxon>Pichiomycetes</taxon>
        <taxon>Pichiales</taxon>
        <taxon>Pichiaceae</taxon>
        <taxon>Ambrosiozyma</taxon>
    </lineage>
</organism>
<dbReference type="EMBL" id="BSXS01000385">
    <property type="protein sequence ID" value="GME72271.1"/>
    <property type="molecule type" value="Genomic_DNA"/>
</dbReference>
<protein>
    <submittedName>
        <fullName evidence="1">Unnamed protein product</fullName>
    </submittedName>
</protein>
<comment type="caution">
    <text evidence="1">The sequence shown here is derived from an EMBL/GenBank/DDBJ whole genome shotgun (WGS) entry which is preliminary data.</text>
</comment>